<dbReference type="SMART" id="SM00671">
    <property type="entry name" value="SEL1"/>
    <property type="match status" value="6"/>
</dbReference>
<dbReference type="Proteomes" id="UP000093501">
    <property type="component" value="Unassembled WGS sequence"/>
</dbReference>
<reference evidence="4" key="1">
    <citation type="submission" date="2016-07" db="EMBL/GenBank/DDBJ databases">
        <authorList>
            <person name="Florea S."/>
            <person name="Webb J.S."/>
            <person name="Jaromczyk J."/>
            <person name="Schardl C.L."/>
        </authorList>
    </citation>
    <scope>NUCLEOTIDE SEQUENCE [LARGE SCALE GENOMIC DNA]</scope>
    <source>
        <strain evidence="4">IPBSL-7</strain>
    </source>
</reference>
<proteinExistence type="predicted"/>
<evidence type="ECO:0000313" key="4">
    <source>
        <dbReference type="Proteomes" id="UP000093501"/>
    </source>
</evidence>
<name>A0A1C0AGN4_9ACTN</name>
<dbReference type="PROSITE" id="PS50005">
    <property type="entry name" value="TPR"/>
    <property type="match status" value="1"/>
</dbReference>
<dbReference type="Gene3D" id="1.25.40.10">
    <property type="entry name" value="Tetratricopeptide repeat domain"/>
    <property type="match status" value="2"/>
</dbReference>
<feature type="compositionally biased region" description="Basic and acidic residues" evidence="2">
    <location>
        <begin position="993"/>
        <end position="1013"/>
    </location>
</feature>
<dbReference type="InterPro" id="IPR011990">
    <property type="entry name" value="TPR-like_helical_dom_sf"/>
</dbReference>
<comment type="caution">
    <text evidence="3">The sequence shown here is derived from an EMBL/GenBank/DDBJ whole genome shotgun (WGS) entry which is preliminary data.</text>
</comment>
<protein>
    <submittedName>
        <fullName evidence="3">Uncharacterized protein</fullName>
    </submittedName>
</protein>
<dbReference type="EMBL" id="MBQD01000027">
    <property type="protein sequence ID" value="OCL30861.1"/>
    <property type="molecule type" value="Genomic_DNA"/>
</dbReference>
<dbReference type="SUPFAM" id="SSF81901">
    <property type="entry name" value="HCP-like"/>
    <property type="match status" value="3"/>
</dbReference>
<organism evidence="3 4">
    <name type="scientific">Tessaracoccus lapidicaptus</name>
    <dbReference type="NCBI Taxonomy" id="1427523"/>
    <lineage>
        <taxon>Bacteria</taxon>
        <taxon>Bacillati</taxon>
        <taxon>Actinomycetota</taxon>
        <taxon>Actinomycetes</taxon>
        <taxon>Propionibacteriales</taxon>
        <taxon>Propionibacteriaceae</taxon>
        <taxon>Tessaracoccus</taxon>
    </lineage>
</organism>
<accession>A0A1C0AGN4</accession>
<dbReference type="AlphaFoldDB" id="A0A1C0AGN4"/>
<evidence type="ECO:0000313" key="3">
    <source>
        <dbReference type="EMBL" id="OCL30861.1"/>
    </source>
</evidence>
<feature type="region of interest" description="Disordered" evidence="2">
    <location>
        <begin position="992"/>
        <end position="1019"/>
    </location>
</feature>
<dbReference type="InterPro" id="IPR006597">
    <property type="entry name" value="Sel1-like"/>
</dbReference>
<evidence type="ECO:0000256" key="2">
    <source>
        <dbReference type="SAM" id="MobiDB-lite"/>
    </source>
</evidence>
<dbReference type="PANTHER" id="PTHR11102">
    <property type="entry name" value="SEL-1-LIKE PROTEIN"/>
    <property type="match status" value="1"/>
</dbReference>
<gene>
    <name evidence="3" type="ORF">BCR15_10315</name>
</gene>
<evidence type="ECO:0000256" key="1">
    <source>
        <dbReference type="PROSITE-ProRule" id="PRU00339"/>
    </source>
</evidence>
<dbReference type="InterPro" id="IPR019734">
    <property type="entry name" value="TPR_rpt"/>
</dbReference>
<feature type="repeat" description="TPR" evidence="1">
    <location>
        <begin position="569"/>
        <end position="602"/>
    </location>
</feature>
<sequence length="1019" mass="112618">MGLARGDAMSKELSQSITAWWRGLKAHLGVSDEEIASRIEALAWRAGGGAPQPVDRKNVSAWRSRGQFPPQDPRLQAAVVQLMEQTARTAGAPEGVGRWTAPGELHRAWVAARAALEDAPVPRTVEANARKTERLADVLIGSADRRVEEATTAEGMRAGFWQGSWVTDDATPPYVPRTLDNALRTRIQDAAGSRSGGLVVVVGPPKSGKTRCVLEALRATLPHRRLWQLNAVDGALDAAVAAVASDGGRRGPFEADEVVVLLDDLQRHNFHTASGVNDKTLGRAVAAGLLVVATLHQETLDEMRSYARDRTRASRSEELSIGATPKLIAMLTDARMDLLPSLSHEELDGVPEELSQRDGLREVIGVRRARLPELLAAVDALEERALQGKANRARPELAAILLAGIDAHYLYRAGATLSELEQLTHWAFQHLFPTRHWDPFMFPPAFEWATTAIGGAGSAHALLVPTSPGAPQYGLFDPLVRRLVPGRWDVTHLTPHVELFDPETCHMVIRHASVMGLAEEMRWAERAAESGNPDAMLVLAGLFRRAGNVGLAEAWYLKAADGDDQLSASMSLFDLAELHAERGDLVNAENYLLRAAEIDPNLASPLGHIAAYHRNRGDRDAEERWLLRAAWTEDTRAKYQVARMYFERHESELGQRWLSRAIATPYGDYCYAWSLKYPSATMRSNLLDQAAFMRHPEAMRHLAETLDAEGDHERAADLLERANNPSDPRDLLARGVMHYVRNENDAAKVWLSRSAELEEPEALFLLGTLQPPDQRETWFTRASNLGHAGAMAWLGAILSTRGESDEARSWWLRAAAQHDRYAFHLLALHAEDPAEAEHWWRQGAELFDLDSYLGLARHYWSEGNTDQAEVWFKKASIRGSADAMIALYALYSARGDTTQADPWLTKATHLHDPGATALRGIVEWDAGNREEAQKWWAKLTLMDGEDAKKAMATVGMALVAADEIDRAELWLMAADQTLSQAMVQLADLAAARGDSEGAERWRERAAAAERPRDDDDEMT</sequence>
<keyword evidence="4" id="KW-1185">Reference proteome</keyword>
<dbReference type="SMART" id="SM00028">
    <property type="entry name" value="TPR"/>
    <property type="match status" value="4"/>
</dbReference>
<dbReference type="PANTHER" id="PTHR11102:SF160">
    <property type="entry name" value="ERAD-ASSOCIATED E3 UBIQUITIN-PROTEIN LIGASE COMPONENT HRD3"/>
    <property type="match status" value="1"/>
</dbReference>
<dbReference type="InterPro" id="IPR050767">
    <property type="entry name" value="Sel1_AlgK"/>
</dbReference>
<keyword evidence="1" id="KW-0802">TPR repeat</keyword>